<proteinExistence type="predicted"/>
<evidence type="ECO:0000313" key="2">
    <source>
        <dbReference type="Proteomes" id="UP000515758"/>
    </source>
</evidence>
<sequence length="307" mass="34845">MNLTNLFNNDTKIETISKFLSLIFKLSTLIGALCFALYCHKLNYFPTGITTGDSLLFILFAISFGIIYGFFVISLLSLGLWITYLLVRPILWISIIIYKKFSNNPPRQTIKFIKPDFIHAVFALLGVLFIFVLASLDKMVLMSLPLIAILLSFLWATYKQKESDFYSLVEANEVNNIETEEKQKNLLQKQNNINNIKYMVFAFIIFIPLFMGGISEMMVEAGMKFSNAKKGTSYVLIQPPYDSFIPPEYIITDSPYNASGYKTFKEMTVMLTGIGTKTIIQLPAEAGKKPQTLEIPNEKIIIIPIVN</sequence>
<evidence type="ECO:0000313" key="1">
    <source>
        <dbReference type="EMBL" id="BBQ49375.1"/>
    </source>
</evidence>
<name>A0A4Q7BV09_ACIPI</name>
<gene>
    <name evidence="1" type="ORF">WP2W18E11_23730</name>
</gene>
<dbReference type="Proteomes" id="UP000515758">
    <property type="component" value="Chromosome"/>
</dbReference>
<protein>
    <submittedName>
        <fullName evidence="1">Uncharacterized protein</fullName>
    </submittedName>
</protein>
<dbReference type="RefSeq" id="WP_017481445.1">
    <property type="nucleotide sequence ID" value="NZ_AP021936.1"/>
</dbReference>
<dbReference type="EMBL" id="AP021936">
    <property type="protein sequence ID" value="BBQ49375.1"/>
    <property type="molecule type" value="Genomic_DNA"/>
</dbReference>
<organism evidence="1 2">
    <name type="scientific">Acinetobacter pittii</name>
    <name type="common">Acinetobacter genomosp. 3</name>
    <dbReference type="NCBI Taxonomy" id="48296"/>
    <lineage>
        <taxon>Bacteria</taxon>
        <taxon>Pseudomonadati</taxon>
        <taxon>Pseudomonadota</taxon>
        <taxon>Gammaproteobacteria</taxon>
        <taxon>Moraxellales</taxon>
        <taxon>Moraxellaceae</taxon>
        <taxon>Acinetobacter</taxon>
        <taxon>Acinetobacter calcoaceticus/baumannii complex</taxon>
    </lineage>
</organism>
<dbReference type="AlphaFoldDB" id="A0A4Q7BV09"/>
<reference evidence="1 2" key="1">
    <citation type="submission" date="2019-12" db="EMBL/GenBank/DDBJ databases">
        <title>complete genome sequences of Acinetobacter pittii str. WP2-W18-ESBL-11 isolated from wastewater treatment plant effluent.</title>
        <authorList>
            <person name="Sekizuka T."/>
            <person name="Itokawa K."/>
            <person name="Yatsu K."/>
            <person name="Inamine Y."/>
            <person name="Kuroda M."/>
        </authorList>
    </citation>
    <scope>NUCLEOTIDE SEQUENCE [LARGE SCALE GENOMIC DNA]</scope>
    <source>
        <strain evidence="1 2">WP2-W18-ESBL-11</strain>
    </source>
</reference>
<accession>A0A4Q7BV09</accession>